<dbReference type="Pfam" id="PF22749">
    <property type="entry name" value="Arb2"/>
    <property type="match status" value="1"/>
</dbReference>
<evidence type="ECO:0000313" key="2">
    <source>
        <dbReference type="Proteomes" id="UP000095282"/>
    </source>
</evidence>
<reference evidence="3" key="1">
    <citation type="submission" date="2016-11" db="UniProtKB">
        <authorList>
            <consortium name="WormBaseParasite"/>
        </authorList>
    </citation>
    <scope>IDENTIFICATION</scope>
</reference>
<protein>
    <submittedName>
        <fullName evidence="3">Arb2 domain-containing protein</fullName>
    </submittedName>
</protein>
<dbReference type="SUPFAM" id="SSF53474">
    <property type="entry name" value="alpha/beta-Hydrolases"/>
    <property type="match status" value="1"/>
</dbReference>
<dbReference type="GO" id="GO:0031048">
    <property type="term" value="P:regulatory ncRNA-mediated heterochromatin formation"/>
    <property type="evidence" value="ECO:0007669"/>
    <property type="project" value="TreeGrafter"/>
</dbReference>
<proteinExistence type="predicted"/>
<sequence>MSKLSDLGYFFDDRGVLRTKKDHETFKFTTQENYELLGEAVDEEVYKLLENDCRLKREPLKPAGKPDEAEDLSFIFVSENCQIAENLLVLIHGSGVVRAGQWARRLIINDNLEAGTQIPYVQRAQEMGWGVVVMNTNLNESKDEDLKYSRTPVEHAETVWKTWVEPSAAKKIHVVAHSRGGYDTACVLKKYGGDERISTICLTDSPWFEHPKSCAKRQNPLFVVNFLARGSLHSPEFKIKEYSEGMVTNLFAGTQKHEWSSHCSIDAVFHILKSGLTVETYQNVLDEAKQMVQKEKKEEDEPPVKKIRV</sequence>
<evidence type="ECO:0000259" key="1">
    <source>
        <dbReference type="Pfam" id="PF22749"/>
    </source>
</evidence>
<accession>A0A1I7U8R1</accession>
<dbReference type="PANTHER" id="PTHR21357">
    <property type="entry name" value="FAM172 FAMILY PROTEIN HOMOLOG CG10038"/>
    <property type="match status" value="1"/>
</dbReference>
<dbReference type="GO" id="GO:0035197">
    <property type="term" value="F:siRNA binding"/>
    <property type="evidence" value="ECO:0007669"/>
    <property type="project" value="TreeGrafter"/>
</dbReference>
<organism evidence="2 3">
    <name type="scientific">Caenorhabditis tropicalis</name>
    <dbReference type="NCBI Taxonomy" id="1561998"/>
    <lineage>
        <taxon>Eukaryota</taxon>
        <taxon>Metazoa</taxon>
        <taxon>Ecdysozoa</taxon>
        <taxon>Nematoda</taxon>
        <taxon>Chromadorea</taxon>
        <taxon>Rhabditida</taxon>
        <taxon>Rhabditina</taxon>
        <taxon>Rhabditomorpha</taxon>
        <taxon>Rhabditoidea</taxon>
        <taxon>Rhabditidae</taxon>
        <taxon>Peloderinae</taxon>
        <taxon>Caenorhabditis</taxon>
    </lineage>
</organism>
<dbReference type="InterPro" id="IPR053858">
    <property type="entry name" value="Arb2_dom"/>
</dbReference>
<keyword evidence="2" id="KW-1185">Reference proteome</keyword>
<dbReference type="eggNOG" id="KOG3967">
    <property type="taxonomic scope" value="Eukaryota"/>
</dbReference>
<dbReference type="GO" id="GO:0005634">
    <property type="term" value="C:nucleus"/>
    <property type="evidence" value="ECO:0007669"/>
    <property type="project" value="TreeGrafter"/>
</dbReference>
<dbReference type="AlphaFoldDB" id="A0A1I7U8R1"/>
<name>A0A1I7U8R1_9PELO</name>
<feature type="domain" description="Arb2" evidence="1">
    <location>
        <begin position="3"/>
        <end position="137"/>
    </location>
</feature>
<dbReference type="InterPro" id="IPR048263">
    <property type="entry name" value="Arb2"/>
</dbReference>
<evidence type="ECO:0000313" key="3">
    <source>
        <dbReference type="WBParaSite" id="Csp11.Scaffold629.g16000.t1"/>
    </source>
</evidence>
<dbReference type="WBParaSite" id="Csp11.Scaffold629.g16000.t1">
    <property type="protein sequence ID" value="Csp11.Scaffold629.g16000.t1"/>
    <property type="gene ID" value="Csp11.Scaffold629.g16000"/>
</dbReference>
<dbReference type="Proteomes" id="UP000095282">
    <property type="component" value="Unplaced"/>
</dbReference>
<dbReference type="InterPro" id="IPR029058">
    <property type="entry name" value="AB_hydrolase_fold"/>
</dbReference>
<dbReference type="STRING" id="1561998.A0A1I7U8R1"/>
<dbReference type="Gene3D" id="3.40.50.1820">
    <property type="entry name" value="alpha/beta hydrolase"/>
    <property type="match status" value="1"/>
</dbReference>
<dbReference type="PANTHER" id="PTHR21357:SF4">
    <property type="entry name" value="FAM172 FAMILY PROTEIN HOMOLOG CG10038"/>
    <property type="match status" value="1"/>
</dbReference>